<organism evidence="10 11">
    <name type="scientific">Sulfurimonas aquatica</name>
    <dbReference type="NCBI Taxonomy" id="2672570"/>
    <lineage>
        <taxon>Bacteria</taxon>
        <taxon>Pseudomonadati</taxon>
        <taxon>Campylobacterota</taxon>
        <taxon>Epsilonproteobacteria</taxon>
        <taxon>Campylobacterales</taxon>
        <taxon>Sulfurimonadaceae</taxon>
        <taxon>Sulfurimonas</taxon>
    </lineage>
</organism>
<comment type="cofactor">
    <cofactor evidence="1">
        <name>[4Fe-4S] cluster</name>
        <dbReference type="ChEBI" id="CHEBI:49883"/>
    </cofactor>
</comment>
<dbReference type="InterPro" id="IPR007197">
    <property type="entry name" value="rSAM"/>
</dbReference>
<dbReference type="Pfam" id="PF00919">
    <property type="entry name" value="UPF0004"/>
    <property type="match status" value="1"/>
</dbReference>
<dbReference type="Proteomes" id="UP000671852">
    <property type="component" value="Chromosome"/>
</dbReference>
<dbReference type="InterPro" id="IPR006467">
    <property type="entry name" value="MiaB-like_bact"/>
</dbReference>
<feature type="domain" description="MTTase N-terminal" evidence="8">
    <location>
        <begin position="12"/>
        <end position="122"/>
    </location>
</feature>
<dbReference type="PANTHER" id="PTHR11918">
    <property type="entry name" value="RADICAL SAM PROTEINS"/>
    <property type="match status" value="1"/>
</dbReference>
<dbReference type="InterPro" id="IPR038135">
    <property type="entry name" value="Methylthiotransferase_N_sf"/>
</dbReference>
<keyword evidence="5" id="KW-0479">Metal-binding</keyword>
<dbReference type="CDD" id="cd01335">
    <property type="entry name" value="Radical_SAM"/>
    <property type="match status" value="1"/>
</dbReference>
<dbReference type="Gene3D" id="3.80.30.20">
    <property type="entry name" value="tm_1862 like domain"/>
    <property type="match status" value="1"/>
</dbReference>
<dbReference type="InterPro" id="IPR058240">
    <property type="entry name" value="rSAM_sf"/>
</dbReference>
<accession>A0A975B047</accession>
<dbReference type="EMBL" id="CP046072">
    <property type="protein sequence ID" value="QSZ41695.1"/>
    <property type="molecule type" value="Genomic_DNA"/>
</dbReference>
<dbReference type="InterPro" id="IPR020612">
    <property type="entry name" value="Methylthiotransferase_CS"/>
</dbReference>
<reference evidence="10" key="1">
    <citation type="submission" date="2019-11" db="EMBL/GenBank/DDBJ databases">
        <authorList>
            <person name="Kojima H."/>
        </authorList>
    </citation>
    <scope>NUCLEOTIDE SEQUENCE</scope>
    <source>
        <strain evidence="10">H1576</strain>
    </source>
</reference>
<keyword evidence="11" id="KW-1185">Reference proteome</keyword>
<evidence type="ECO:0000256" key="3">
    <source>
        <dbReference type="ARBA" id="ARBA00022679"/>
    </source>
</evidence>
<dbReference type="NCBIfam" id="TIGR00089">
    <property type="entry name" value="MiaB/RimO family radical SAM methylthiotransferase"/>
    <property type="match status" value="1"/>
</dbReference>
<dbReference type="SUPFAM" id="SSF102114">
    <property type="entry name" value="Radical SAM enzymes"/>
    <property type="match status" value="1"/>
</dbReference>
<keyword evidence="6" id="KW-0408">Iron</keyword>
<evidence type="ECO:0000256" key="5">
    <source>
        <dbReference type="ARBA" id="ARBA00022723"/>
    </source>
</evidence>
<evidence type="ECO:0000259" key="9">
    <source>
        <dbReference type="PROSITE" id="PS51918"/>
    </source>
</evidence>
<dbReference type="PANTHER" id="PTHR11918:SF45">
    <property type="entry name" value="THREONYLCARBAMOYLADENOSINE TRNA METHYLTHIOTRANSFERASE"/>
    <property type="match status" value="1"/>
</dbReference>
<dbReference type="Gene3D" id="3.40.50.12160">
    <property type="entry name" value="Methylthiotransferase, N-terminal domain"/>
    <property type="match status" value="1"/>
</dbReference>
<dbReference type="GO" id="GO:0046872">
    <property type="term" value="F:metal ion binding"/>
    <property type="evidence" value="ECO:0007669"/>
    <property type="project" value="UniProtKB-KW"/>
</dbReference>
<evidence type="ECO:0000256" key="6">
    <source>
        <dbReference type="ARBA" id="ARBA00023004"/>
    </source>
</evidence>
<dbReference type="NCBIfam" id="TIGR01579">
    <property type="entry name" value="MiaB-like-C"/>
    <property type="match status" value="1"/>
</dbReference>
<dbReference type="SFLD" id="SFLDS00029">
    <property type="entry name" value="Radical_SAM"/>
    <property type="match status" value="1"/>
</dbReference>
<feature type="domain" description="Radical SAM core" evidence="9">
    <location>
        <begin position="140"/>
        <end position="365"/>
    </location>
</feature>
<keyword evidence="7" id="KW-0411">Iron-sulfur</keyword>
<dbReference type="PROSITE" id="PS51918">
    <property type="entry name" value="RADICAL_SAM"/>
    <property type="match status" value="1"/>
</dbReference>
<evidence type="ECO:0000313" key="11">
    <source>
        <dbReference type="Proteomes" id="UP000671852"/>
    </source>
</evidence>
<dbReference type="AlphaFoldDB" id="A0A975B047"/>
<dbReference type="Pfam" id="PF04055">
    <property type="entry name" value="Radical_SAM"/>
    <property type="match status" value="1"/>
</dbReference>
<dbReference type="FunFam" id="3.40.50.12160:FF:000003">
    <property type="entry name" value="CDK5 regulatory subunit-associated protein 1"/>
    <property type="match status" value="1"/>
</dbReference>
<keyword evidence="3" id="KW-0808">Transferase</keyword>
<evidence type="ECO:0000256" key="2">
    <source>
        <dbReference type="ARBA" id="ARBA00022485"/>
    </source>
</evidence>
<dbReference type="RefSeq" id="WP_207562978.1">
    <property type="nucleotide sequence ID" value="NZ_CP046072.1"/>
</dbReference>
<dbReference type="InterPro" id="IPR006638">
    <property type="entry name" value="Elp3/MiaA/NifB-like_rSAM"/>
</dbReference>
<dbReference type="PROSITE" id="PS01278">
    <property type="entry name" value="MTTASE_RADICAL"/>
    <property type="match status" value="1"/>
</dbReference>
<dbReference type="SFLD" id="SFLDG01082">
    <property type="entry name" value="B12-binding_domain_containing"/>
    <property type="match status" value="1"/>
</dbReference>
<dbReference type="InterPro" id="IPR023404">
    <property type="entry name" value="rSAM_horseshoe"/>
</dbReference>
<dbReference type="PROSITE" id="PS51449">
    <property type="entry name" value="MTTASE_N"/>
    <property type="match status" value="1"/>
</dbReference>
<evidence type="ECO:0000259" key="8">
    <source>
        <dbReference type="PROSITE" id="PS51449"/>
    </source>
</evidence>
<dbReference type="KEGG" id="saqt:GJV85_06105"/>
<dbReference type="InterPro" id="IPR005839">
    <property type="entry name" value="Methylthiotransferase"/>
</dbReference>
<sequence length="425" mass="48664">MSSKIDTPTNKKKVFFKTFGCRTNIYDSQVMMSSMQDYEITQNEDEADAIVINSCTVTNGADTHVRSYISQIEKNSNDAKLFLTGCGAHTKGESLLKEKRIHGVFGQSEKQKIDTLLSQEKPFYEPGDLNHIDDMVVDEFVGKSRAFIKIQEGCDFRCSYCIIPFVRGDARSMKEERILEQISRLALNGFGEFILTGTNVGSYGKDTKTSLAKLMKKISQIRGVRRIRLGSVEPIQITDEFKEILDEPWLERHMHIALQHTSPEMLKLMNRRNVYKKDRELFEFLQEKGFAIGTDFITGHPGESQELWMEAMRNAEQLPLTHLHAFTYSKRDGTPSATMKPEVNGKVAKERLHEIEELIKRKNFAFRKAVKGELDVLIESQKDGLYHGLDQHFNKIIVDSKEDLLGNWISIKDYDVKEDANYANV</sequence>
<evidence type="ECO:0000256" key="4">
    <source>
        <dbReference type="ARBA" id="ARBA00022691"/>
    </source>
</evidence>
<evidence type="ECO:0000256" key="7">
    <source>
        <dbReference type="ARBA" id="ARBA00023014"/>
    </source>
</evidence>
<dbReference type="GO" id="GO:0035598">
    <property type="term" value="F:tRNA (N(6)-L-threonylcarbamoyladenosine(37)-C(2))-methylthiotransferase activity"/>
    <property type="evidence" value="ECO:0007669"/>
    <property type="project" value="TreeGrafter"/>
</dbReference>
<keyword evidence="2" id="KW-0004">4Fe-4S</keyword>
<gene>
    <name evidence="10" type="primary">mtaB</name>
    <name evidence="10" type="ORF">GJV85_06105</name>
</gene>
<dbReference type="InterPro" id="IPR013848">
    <property type="entry name" value="Methylthiotransferase_N"/>
</dbReference>
<reference evidence="10" key="2">
    <citation type="submission" date="2021-04" db="EMBL/GenBank/DDBJ databases">
        <title>Isolation and characterization of a novel species of the genus Sulfurimonas.</title>
        <authorList>
            <person name="Fukui M."/>
        </authorList>
    </citation>
    <scope>NUCLEOTIDE SEQUENCE</scope>
    <source>
        <strain evidence="10">H1576</strain>
    </source>
</reference>
<name>A0A975B047_9BACT</name>
<dbReference type="SMART" id="SM00729">
    <property type="entry name" value="Elp3"/>
    <property type="match status" value="1"/>
</dbReference>
<protein>
    <submittedName>
        <fullName evidence="10">tRNA (N(6)-L-threonylcarbamoyladenosine(37)-C(2))-methylthiotransferase MtaB</fullName>
    </submittedName>
</protein>
<keyword evidence="4" id="KW-0949">S-adenosyl-L-methionine</keyword>
<evidence type="ECO:0000313" key="10">
    <source>
        <dbReference type="EMBL" id="QSZ41695.1"/>
    </source>
</evidence>
<dbReference type="GO" id="GO:0051539">
    <property type="term" value="F:4 iron, 4 sulfur cluster binding"/>
    <property type="evidence" value="ECO:0007669"/>
    <property type="project" value="UniProtKB-KW"/>
</dbReference>
<proteinExistence type="predicted"/>
<evidence type="ECO:0000256" key="1">
    <source>
        <dbReference type="ARBA" id="ARBA00001966"/>
    </source>
</evidence>